<accession>A7E9L0</accession>
<dbReference type="KEGG" id="ssl:SS1G_01990"/>
<proteinExistence type="predicted"/>
<organism evidence="1 2">
    <name type="scientific">Sclerotinia sclerotiorum (strain ATCC 18683 / 1980 / Ss-1)</name>
    <name type="common">White mold</name>
    <name type="synonym">Whetzelinia sclerotiorum</name>
    <dbReference type="NCBI Taxonomy" id="665079"/>
    <lineage>
        <taxon>Eukaryota</taxon>
        <taxon>Fungi</taxon>
        <taxon>Dikarya</taxon>
        <taxon>Ascomycota</taxon>
        <taxon>Pezizomycotina</taxon>
        <taxon>Leotiomycetes</taxon>
        <taxon>Helotiales</taxon>
        <taxon>Sclerotiniaceae</taxon>
        <taxon>Sclerotinia</taxon>
    </lineage>
</organism>
<sequence length="105" mass="11408">MGGGGGGEGIISLVLAMVVVKAARLNLYYEVAIWNVKERVMGYVEGGNKRSSASIGYFGEVNGSLEFIPLVGVRYWHGGLELGTLGMAMAMARMRVDSKYIQREF</sequence>
<name>A7E9L0_SCLS1</name>
<dbReference type="AlphaFoldDB" id="A7E9L0"/>
<dbReference type="Proteomes" id="UP000001312">
    <property type="component" value="Unassembled WGS sequence"/>
</dbReference>
<dbReference type="RefSeq" id="XP_001597794.1">
    <property type="nucleotide sequence ID" value="XM_001597744.1"/>
</dbReference>
<protein>
    <submittedName>
        <fullName evidence="1">Uncharacterized protein</fullName>
    </submittedName>
</protein>
<gene>
    <name evidence="1" type="ORF">SS1G_01990</name>
</gene>
<dbReference type="GeneID" id="5493768"/>
<dbReference type="InParanoid" id="A7E9L0"/>
<dbReference type="EMBL" id="CH476622">
    <property type="protein sequence ID" value="EDN97062.1"/>
    <property type="molecule type" value="Genomic_DNA"/>
</dbReference>
<reference evidence="2" key="1">
    <citation type="journal article" date="2011" name="PLoS Genet.">
        <title>Genomic analysis of the necrotrophic fungal pathogens Sclerotinia sclerotiorum and Botrytis cinerea.</title>
        <authorList>
            <person name="Amselem J."/>
            <person name="Cuomo C.A."/>
            <person name="van Kan J.A."/>
            <person name="Viaud M."/>
            <person name="Benito E.P."/>
            <person name="Couloux A."/>
            <person name="Coutinho P.M."/>
            <person name="de Vries R.P."/>
            <person name="Dyer P.S."/>
            <person name="Fillinger S."/>
            <person name="Fournier E."/>
            <person name="Gout L."/>
            <person name="Hahn M."/>
            <person name="Kohn L."/>
            <person name="Lapalu N."/>
            <person name="Plummer K.M."/>
            <person name="Pradier J.M."/>
            <person name="Quevillon E."/>
            <person name="Sharon A."/>
            <person name="Simon A."/>
            <person name="ten Have A."/>
            <person name="Tudzynski B."/>
            <person name="Tudzynski P."/>
            <person name="Wincker P."/>
            <person name="Andrew M."/>
            <person name="Anthouard V."/>
            <person name="Beever R.E."/>
            <person name="Beffa R."/>
            <person name="Benoit I."/>
            <person name="Bouzid O."/>
            <person name="Brault B."/>
            <person name="Chen Z."/>
            <person name="Choquer M."/>
            <person name="Collemare J."/>
            <person name="Cotton P."/>
            <person name="Danchin E.G."/>
            <person name="Da Silva C."/>
            <person name="Gautier A."/>
            <person name="Giraud C."/>
            <person name="Giraud T."/>
            <person name="Gonzalez C."/>
            <person name="Grossetete S."/>
            <person name="Guldener U."/>
            <person name="Henrissat B."/>
            <person name="Howlett B.J."/>
            <person name="Kodira C."/>
            <person name="Kretschmer M."/>
            <person name="Lappartient A."/>
            <person name="Leroch M."/>
            <person name="Levis C."/>
            <person name="Mauceli E."/>
            <person name="Neuveglise C."/>
            <person name="Oeser B."/>
            <person name="Pearson M."/>
            <person name="Poulain J."/>
            <person name="Poussereau N."/>
            <person name="Quesneville H."/>
            <person name="Rascle C."/>
            <person name="Schumacher J."/>
            <person name="Segurens B."/>
            <person name="Sexton A."/>
            <person name="Silva E."/>
            <person name="Sirven C."/>
            <person name="Soanes D.M."/>
            <person name="Talbot N.J."/>
            <person name="Templeton M."/>
            <person name="Yandava C."/>
            <person name="Yarden O."/>
            <person name="Zeng Q."/>
            <person name="Rollins J.A."/>
            <person name="Lebrun M.H."/>
            <person name="Dickman M."/>
        </authorList>
    </citation>
    <scope>NUCLEOTIDE SEQUENCE [LARGE SCALE GENOMIC DNA]</scope>
    <source>
        <strain evidence="2">ATCC 18683 / 1980 / Ss-1</strain>
    </source>
</reference>
<keyword evidence="2" id="KW-1185">Reference proteome</keyword>
<evidence type="ECO:0000313" key="1">
    <source>
        <dbReference type="EMBL" id="EDN97062.1"/>
    </source>
</evidence>
<evidence type="ECO:0000313" key="2">
    <source>
        <dbReference type="Proteomes" id="UP000001312"/>
    </source>
</evidence>
<dbReference type="HOGENOM" id="CLU_2238225_0_0_1"/>